<gene>
    <name evidence="5" type="ORF">K7472_09890</name>
</gene>
<proteinExistence type="predicted"/>
<accession>A0ABS7QQE5</accession>
<sequence>MNGPDDTRRPVVAPASFAQRRLWFLDHFASGNNAYNLVSALRLRGALDLTALRGSLQRVVDRHEALRTTFRAEAGEPYQCVAATMELALPVTDLTGLPEEGRTAHASALVEAETLREFDLAEGPLIRTTLLRLADDDHVLAVVCHHTVCDGWSMGRFHEELTACYAALRVGEEPELPPLPSRSADHALRERERDASDGFRDALAAVRDRLTGAPALLDLPTTYTRPAVQGFEGATHDMPLSPQTWQAVLGTSRRHRVTPFMTLLSVYAVLLSRLSGTDDLVIGSPSAGRADPAVAPLIGMFVNTLPLRVDLSGDPSFADLLLRVRGVALAAFRHQDVPLERVVTELGLDRATSHDPLFQTMFALQQPLTLPELDGLTAEVFPVRPPTTFTDLWLEIRPDGEGAVCTFRYRTELFDDATMRRIARQFHNLLDSALSSADTPVSRLDLLDEAETHTLLREWSTTGDAYPWDGAVHEAIARQAERTPDATAVVFRDTRISYAGLAHATERVARRLADERAEPRTVVALCLARGVELLPSILAVLRTGAAYLPLSPEDPPGRLVRLLHDAGATHVLTTSDIAPALADAGVPVIEVDALTDDDTLFAGHTAQGAVDGGTAAPAEVSPDDLAYVIYTSGSTGRPKAVGVPHRGLANRVQHLRHTPGLAASDRVLHKTPYTFDVSVWELLAPLTVGATLVVAEPGGHRDPAYLVDLIEREAVTTAHFVPPMLEAFLGEHDLERCRSLRRVMCSGQALSAALRDRTLSRLDVRLYNFYGPTEASIEVTEWECVPRTPVSGGVGSPGAVDDGRVPIGRPLPGVEVYILDTDLRPVPIGVPGELYLGGPQLARGYLTRPDLTADRFIPHPHTTTPGQRLYRTGDLARWNTNTTLDYLGRNDHQLKIRGFRIEPGEIENTLRDHPTIHDAITTTTTTTDQSEPTLTAYVTLAEGAGDPDEVVEAIRDHLRDQLPRYMVPTHVIVLPAFPLGASGKVDRAALPAPEAHSASDRGGAPRDEVERELAAIWAQVLGRPEPGVEEDFFEAGGDSLRSIQVVHRAREAGWTLTVSDVFHHPTIAELAALLRPQARTAAASGGPR</sequence>
<dbReference type="InterPro" id="IPR006162">
    <property type="entry name" value="Ppantetheine_attach_site"/>
</dbReference>
<dbReference type="Pfam" id="PF00550">
    <property type="entry name" value="PP-binding"/>
    <property type="match status" value="1"/>
</dbReference>
<dbReference type="InterPro" id="IPR023213">
    <property type="entry name" value="CAT-like_dom_sf"/>
</dbReference>
<dbReference type="PROSITE" id="PS00012">
    <property type="entry name" value="PHOSPHOPANTETHEINE"/>
    <property type="match status" value="1"/>
</dbReference>
<dbReference type="PANTHER" id="PTHR45527:SF1">
    <property type="entry name" value="FATTY ACID SYNTHASE"/>
    <property type="match status" value="1"/>
</dbReference>
<evidence type="ECO:0000259" key="4">
    <source>
        <dbReference type="PROSITE" id="PS50075"/>
    </source>
</evidence>
<dbReference type="CDD" id="cd19531">
    <property type="entry name" value="LCL_NRPS-like"/>
    <property type="match status" value="1"/>
</dbReference>
<dbReference type="InterPro" id="IPR001242">
    <property type="entry name" value="Condensation_dom"/>
</dbReference>
<reference evidence="5 6" key="1">
    <citation type="submission" date="2021-08" db="EMBL/GenBank/DDBJ databases">
        <title>Streptomyces sp. PTM05 isolated from lichen.</title>
        <authorList>
            <person name="Somphong A."/>
            <person name="Phongsopitanun W."/>
            <person name="Tanasupawat S."/>
        </authorList>
    </citation>
    <scope>NUCLEOTIDE SEQUENCE [LARGE SCALE GENOMIC DNA]</scope>
    <source>
        <strain evidence="5 6">Ptm05</strain>
    </source>
</reference>
<keyword evidence="3" id="KW-0597">Phosphoprotein</keyword>
<evidence type="ECO:0000256" key="2">
    <source>
        <dbReference type="ARBA" id="ARBA00022450"/>
    </source>
</evidence>
<dbReference type="EMBL" id="JAINVZ010000005">
    <property type="protein sequence ID" value="MBY8885153.1"/>
    <property type="molecule type" value="Genomic_DNA"/>
</dbReference>
<dbReference type="InterPro" id="IPR020806">
    <property type="entry name" value="PKS_PP-bd"/>
</dbReference>
<dbReference type="Gene3D" id="3.30.559.10">
    <property type="entry name" value="Chloramphenicol acetyltransferase-like domain"/>
    <property type="match status" value="1"/>
</dbReference>
<dbReference type="InterPro" id="IPR020845">
    <property type="entry name" value="AMP-binding_CS"/>
</dbReference>
<dbReference type="InterPro" id="IPR000873">
    <property type="entry name" value="AMP-dep_synth/lig_dom"/>
</dbReference>
<dbReference type="SUPFAM" id="SSF47336">
    <property type="entry name" value="ACP-like"/>
    <property type="match status" value="1"/>
</dbReference>
<dbReference type="InterPro" id="IPR025110">
    <property type="entry name" value="AMP-bd_C"/>
</dbReference>
<dbReference type="Pfam" id="PF13193">
    <property type="entry name" value="AMP-binding_C"/>
    <property type="match status" value="1"/>
</dbReference>
<dbReference type="Proteomes" id="UP001198565">
    <property type="component" value="Unassembled WGS sequence"/>
</dbReference>
<comment type="caution">
    <text evidence="5">The sequence shown here is derived from an EMBL/GenBank/DDBJ whole genome shotgun (WGS) entry which is preliminary data.</text>
</comment>
<feature type="domain" description="Carrier" evidence="4">
    <location>
        <begin position="1004"/>
        <end position="1078"/>
    </location>
</feature>
<keyword evidence="2" id="KW-0596">Phosphopantetheine</keyword>
<dbReference type="InterPro" id="IPR009081">
    <property type="entry name" value="PP-bd_ACP"/>
</dbReference>
<dbReference type="SUPFAM" id="SSF56801">
    <property type="entry name" value="Acetyl-CoA synthetase-like"/>
    <property type="match status" value="1"/>
</dbReference>
<dbReference type="PROSITE" id="PS50075">
    <property type="entry name" value="CARRIER"/>
    <property type="match status" value="1"/>
</dbReference>
<dbReference type="Pfam" id="PF00668">
    <property type="entry name" value="Condensation"/>
    <property type="match status" value="1"/>
</dbReference>
<dbReference type="SMART" id="SM00823">
    <property type="entry name" value="PKS_PP"/>
    <property type="match status" value="1"/>
</dbReference>
<dbReference type="Pfam" id="PF00501">
    <property type="entry name" value="AMP-binding"/>
    <property type="match status" value="1"/>
</dbReference>
<name>A0ABS7QQE5_9ACTN</name>
<dbReference type="InterPro" id="IPR010071">
    <property type="entry name" value="AA_adenyl_dom"/>
</dbReference>
<evidence type="ECO:0000313" key="5">
    <source>
        <dbReference type="EMBL" id="MBY8885153.1"/>
    </source>
</evidence>
<dbReference type="Gene3D" id="3.40.50.980">
    <property type="match status" value="2"/>
</dbReference>
<dbReference type="PROSITE" id="PS00455">
    <property type="entry name" value="AMP_BINDING"/>
    <property type="match status" value="1"/>
</dbReference>
<evidence type="ECO:0000256" key="1">
    <source>
        <dbReference type="ARBA" id="ARBA00001957"/>
    </source>
</evidence>
<protein>
    <submittedName>
        <fullName evidence="5">Amino acid adenylation domain-containing protein</fullName>
    </submittedName>
</protein>
<evidence type="ECO:0000313" key="6">
    <source>
        <dbReference type="Proteomes" id="UP001198565"/>
    </source>
</evidence>
<dbReference type="PANTHER" id="PTHR45527">
    <property type="entry name" value="NONRIBOSOMAL PEPTIDE SYNTHETASE"/>
    <property type="match status" value="1"/>
</dbReference>
<dbReference type="Gene3D" id="3.30.559.30">
    <property type="entry name" value="Nonribosomal peptide synthetase, condensation domain"/>
    <property type="match status" value="1"/>
</dbReference>
<dbReference type="NCBIfam" id="TIGR01733">
    <property type="entry name" value="AA-adenyl-dom"/>
    <property type="match status" value="1"/>
</dbReference>
<comment type="cofactor">
    <cofactor evidence="1">
        <name>pantetheine 4'-phosphate</name>
        <dbReference type="ChEBI" id="CHEBI:47942"/>
    </cofactor>
</comment>
<dbReference type="InterPro" id="IPR036736">
    <property type="entry name" value="ACP-like_sf"/>
</dbReference>
<dbReference type="RefSeq" id="WP_222976279.1">
    <property type="nucleotide sequence ID" value="NZ_JAINVZ010000005.1"/>
</dbReference>
<dbReference type="SUPFAM" id="SSF52777">
    <property type="entry name" value="CoA-dependent acyltransferases"/>
    <property type="match status" value="2"/>
</dbReference>
<dbReference type="Gene3D" id="2.30.38.10">
    <property type="entry name" value="Luciferase, Domain 3"/>
    <property type="match status" value="1"/>
</dbReference>
<organism evidence="5 6">
    <name type="scientific">Streptantibioticus parmotrematis</name>
    <dbReference type="NCBI Taxonomy" id="2873249"/>
    <lineage>
        <taxon>Bacteria</taxon>
        <taxon>Bacillati</taxon>
        <taxon>Actinomycetota</taxon>
        <taxon>Actinomycetes</taxon>
        <taxon>Kitasatosporales</taxon>
        <taxon>Streptomycetaceae</taxon>
        <taxon>Streptantibioticus</taxon>
    </lineage>
</organism>
<keyword evidence="6" id="KW-1185">Reference proteome</keyword>
<dbReference type="Gene3D" id="1.10.1200.10">
    <property type="entry name" value="ACP-like"/>
    <property type="match status" value="1"/>
</dbReference>
<dbReference type="Gene3D" id="3.30.300.30">
    <property type="match status" value="1"/>
</dbReference>
<evidence type="ECO:0000256" key="3">
    <source>
        <dbReference type="ARBA" id="ARBA00022553"/>
    </source>
</evidence>
<dbReference type="InterPro" id="IPR045851">
    <property type="entry name" value="AMP-bd_C_sf"/>
</dbReference>
<dbReference type="CDD" id="cd17646">
    <property type="entry name" value="A_NRPS_AB3403-like"/>
    <property type="match status" value="1"/>
</dbReference>